<proteinExistence type="predicted"/>
<sequence>MPTKSSTLRDDQTREILSVLSAPSVPGLQKICTQLKTYPQNFGSHISRLESTLLSLINCKEMTCPRQNSVHHHFPPSSSVNDKLLCSASTCFAMLPLLGNPLRISDRLIDFQMRVLCCLCKSLRTLLDLHGISSPSLQSVNNYLDSKVELFTSLKAVSRDGIPPPEHMKLLFARVDFFVGCLRSLFESDLNIECQLCLPLFVAFFNGVLSVEQISGKLTTCDLLLRSSRLLNCLAAFIRLVGAKLVPASASLLTLLTYQLEWTAVWNDRPLMNEDIVRHRLASLHCLRETINSVRNFHSHRLIRLLPRILTQLIHDISWAGDLHSTANASHDPDQYPPVLVEDIQHKKLLPLGLKRRLLAASFELIELIFSDAAVDSTFGLAHHHSSIHPETLENNENVTQKLAKLQFCLSQLSRHITSNFPGGAPFRRHFCSGLQRLPLLHPSVLISFARCLTTLLIKSMSVSTLSAASNFLTELSLHPDPELSIVPQNCLQRLGIVLPTIQFKSSSTQQRNSDSATVARTLTDNTPPAVVCVPEVSSRPAILQPDSDDLSYNEKGTISGTASSPVTMIVSTDKCEKICAESDPKRRRFSEDVDSSEKSTSLSQIPVPDVPPPHDAISVDSCLASFDPTFV</sequence>
<reference evidence="3 4" key="1">
    <citation type="journal article" date="2018" name="Biotechnol. Adv.">
        <title>Improved genomic resources and new bioinformatic workflow for the carcinogenic parasite Clonorchis sinensis: Biotechnological implications.</title>
        <authorList>
            <person name="Wang D."/>
            <person name="Korhonen P.K."/>
            <person name="Gasser R.B."/>
            <person name="Young N.D."/>
        </authorList>
    </citation>
    <scope>NUCLEOTIDE SEQUENCE [LARGE SCALE GENOMIC DNA]</scope>
    <source>
        <strain evidence="3">Cs-k2</strain>
    </source>
</reference>
<evidence type="ECO:0000259" key="2">
    <source>
        <dbReference type="Pfam" id="PF19013"/>
    </source>
</evidence>
<accession>A0A3R7GV98</accession>
<dbReference type="OrthoDB" id="6241674at2759"/>
<feature type="compositionally biased region" description="Basic and acidic residues" evidence="1">
    <location>
        <begin position="587"/>
        <end position="598"/>
    </location>
</feature>
<feature type="region of interest" description="Disordered" evidence="1">
    <location>
        <begin position="587"/>
        <end position="617"/>
    </location>
</feature>
<dbReference type="Proteomes" id="UP000286415">
    <property type="component" value="Unassembled WGS sequence"/>
</dbReference>
<organism evidence="3 4">
    <name type="scientific">Clonorchis sinensis</name>
    <name type="common">Chinese liver fluke</name>
    <dbReference type="NCBI Taxonomy" id="79923"/>
    <lineage>
        <taxon>Eukaryota</taxon>
        <taxon>Metazoa</taxon>
        <taxon>Spiralia</taxon>
        <taxon>Lophotrochozoa</taxon>
        <taxon>Platyhelminthes</taxon>
        <taxon>Trematoda</taxon>
        <taxon>Digenea</taxon>
        <taxon>Opisthorchiida</taxon>
        <taxon>Opisthorchiata</taxon>
        <taxon>Opisthorchiidae</taxon>
        <taxon>Clonorchis</taxon>
    </lineage>
</organism>
<feature type="domain" description="DUF5742" evidence="2">
    <location>
        <begin position="208"/>
        <end position="482"/>
    </location>
</feature>
<keyword evidence="4" id="KW-1185">Reference proteome</keyword>
<evidence type="ECO:0000256" key="1">
    <source>
        <dbReference type="SAM" id="MobiDB-lite"/>
    </source>
</evidence>
<dbReference type="InParanoid" id="A0A3R7GV98"/>
<evidence type="ECO:0000313" key="4">
    <source>
        <dbReference type="Proteomes" id="UP000286415"/>
    </source>
</evidence>
<dbReference type="Pfam" id="PF19013">
    <property type="entry name" value="DUF5742"/>
    <property type="match status" value="1"/>
</dbReference>
<protein>
    <recommendedName>
        <fullName evidence="2">DUF5742 domain-containing protein</fullName>
    </recommendedName>
</protein>
<reference evidence="3 4" key="2">
    <citation type="journal article" date="2021" name="Genomics">
        <title>High-quality reference genome for Clonorchis sinensis.</title>
        <authorList>
            <person name="Young N.D."/>
            <person name="Stroehlein A.J."/>
            <person name="Kinkar L."/>
            <person name="Wang T."/>
            <person name="Sohn W.M."/>
            <person name="Chang B.C.H."/>
            <person name="Kaur P."/>
            <person name="Weisz D."/>
            <person name="Dudchenko O."/>
            <person name="Aiden E.L."/>
            <person name="Korhonen P.K."/>
            <person name="Gasser R.B."/>
        </authorList>
    </citation>
    <scope>NUCLEOTIDE SEQUENCE [LARGE SCALE GENOMIC DNA]</scope>
    <source>
        <strain evidence="3">Cs-k2</strain>
    </source>
</reference>
<dbReference type="AlphaFoldDB" id="A0A3R7GV98"/>
<dbReference type="InterPro" id="IPR043984">
    <property type="entry name" value="DUF5742"/>
</dbReference>
<evidence type="ECO:0000313" key="3">
    <source>
        <dbReference type="EMBL" id="KAG5451389.1"/>
    </source>
</evidence>
<comment type="caution">
    <text evidence="3">The sequence shown here is derived from an EMBL/GenBank/DDBJ whole genome shotgun (WGS) entry which is preliminary data.</text>
</comment>
<gene>
    <name evidence="3" type="ORF">CSKR_105341</name>
</gene>
<dbReference type="EMBL" id="NIRI02000042">
    <property type="protein sequence ID" value="KAG5451389.1"/>
    <property type="molecule type" value="Genomic_DNA"/>
</dbReference>
<name>A0A3R7GV98_CLOSI</name>